<organism evidence="5 6">
    <name type="scientific">Candidatus Synechococcus spongiarum</name>
    <dbReference type="NCBI Taxonomy" id="431041"/>
    <lineage>
        <taxon>Bacteria</taxon>
        <taxon>Bacillati</taxon>
        <taxon>Cyanobacteriota</taxon>
        <taxon>Cyanophyceae</taxon>
        <taxon>Synechococcales</taxon>
        <taxon>Synechococcaceae</taxon>
        <taxon>Synechococcus</taxon>
    </lineage>
</organism>
<dbReference type="Pfam" id="PF02700">
    <property type="entry name" value="PurS"/>
    <property type="match status" value="1"/>
</dbReference>
<dbReference type="EMBL" id="FITM01000037">
    <property type="protein sequence ID" value="SAY38458.1"/>
    <property type="molecule type" value="Genomic_DNA"/>
</dbReference>
<dbReference type="EC" id="6.3.5.3" evidence="5"/>
<reference evidence="6" key="1">
    <citation type="submission" date="2016-02" db="EMBL/GenBank/DDBJ databases">
        <authorList>
            <person name="liu f."/>
        </authorList>
    </citation>
    <scope>NUCLEOTIDE SEQUENCE [LARGE SCALE GENOMIC DNA]</scope>
</reference>
<dbReference type="InterPro" id="IPR003850">
    <property type="entry name" value="PurS"/>
</dbReference>
<sequence length="41" mass="4283">MPRFHATVRVGLRASVLDPAGDAVCAAAQRLGHGAIQSIRI</sequence>
<evidence type="ECO:0000313" key="5">
    <source>
        <dbReference type="EMBL" id="SAY38458.1"/>
    </source>
</evidence>
<evidence type="ECO:0000313" key="6">
    <source>
        <dbReference type="Proteomes" id="UP000182631"/>
    </source>
</evidence>
<proteinExistence type="predicted"/>
<dbReference type="InterPro" id="IPR036604">
    <property type="entry name" value="PurS-like_sf"/>
</dbReference>
<evidence type="ECO:0000256" key="2">
    <source>
        <dbReference type="ARBA" id="ARBA00022741"/>
    </source>
</evidence>
<dbReference type="Proteomes" id="UP000182631">
    <property type="component" value="Unassembled WGS sequence"/>
</dbReference>
<keyword evidence="2" id="KW-0547">Nucleotide-binding</keyword>
<feature type="non-terminal residue" evidence="5">
    <location>
        <position position="41"/>
    </location>
</feature>
<dbReference type="AlphaFoldDB" id="A0A171DF93"/>
<evidence type="ECO:0000256" key="3">
    <source>
        <dbReference type="ARBA" id="ARBA00022755"/>
    </source>
</evidence>
<keyword evidence="6" id="KW-1185">Reference proteome</keyword>
<keyword evidence="4" id="KW-0067">ATP-binding</keyword>
<name>A0A171DF93_9SYNE</name>
<evidence type="ECO:0000256" key="1">
    <source>
        <dbReference type="ARBA" id="ARBA00022598"/>
    </source>
</evidence>
<dbReference type="GO" id="GO:0006164">
    <property type="term" value="P:purine nucleotide biosynthetic process"/>
    <property type="evidence" value="ECO:0007669"/>
    <property type="project" value="UniProtKB-KW"/>
</dbReference>
<dbReference type="GO" id="GO:0005524">
    <property type="term" value="F:ATP binding"/>
    <property type="evidence" value="ECO:0007669"/>
    <property type="project" value="UniProtKB-KW"/>
</dbReference>
<accession>A0A171DF93</accession>
<dbReference type="GO" id="GO:0004642">
    <property type="term" value="F:phosphoribosylformylglycinamidine synthase activity"/>
    <property type="evidence" value="ECO:0007669"/>
    <property type="project" value="UniProtKB-EC"/>
</dbReference>
<gene>
    <name evidence="5" type="ORF">FLM9_341</name>
</gene>
<keyword evidence="3" id="KW-0658">Purine biosynthesis</keyword>
<dbReference type="SUPFAM" id="SSF82697">
    <property type="entry name" value="PurS-like"/>
    <property type="match status" value="1"/>
</dbReference>
<dbReference type="Gene3D" id="3.30.1280.10">
    <property type="entry name" value="Phosphoribosylformylglycinamidine synthase subunit PurS"/>
    <property type="match status" value="1"/>
</dbReference>
<protein>
    <submittedName>
        <fullName evidence="5">Phosphoribosylformylglycinamidine synthase, PurS subunit</fullName>
        <ecNumber evidence="5">6.3.5.3</ecNumber>
    </submittedName>
</protein>
<evidence type="ECO:0000256" key="4">
    <source>
        <dbReference type="ARBA" id="ARBA00022840"/>
    </source>
</evidence>
<keyword evidence="1 5" id="KW-0436">Ligase</keyword>